<dbReference type="GO" id="GO:0003677">
    <property type="term" value="F:DNA binding"/>
    <property type="evidence" value="ECO:0007669"/>
    <property type="project" value="UniProtKB-KW"/>
</dbReference>
<dbReference type="PANTHER" id="PTHR35604">
    <property type="entry name" value="TRANSPOSASE INSH FOR INSERTION SEQUENCE ELEMENT IS5A-RELATED"/>
    <property type="match status" value="1"/>
</dbReference>
<dbReference type="AlphaFoldDB" id="F8N9D3"/>
<accession>F8N9D3</accession>
<evidence type="ECO:0000256" key="2">
    <source>
        <dbReference type="ARBA" id="ARBA00010075"/>
    </source>
</evidence>
<keyword evidence="9" id="KW-1185">Reference proteome</keyword>
<comment type="function">
    <text evidence="1">Involved in the transposition of the insertion sequence IS5.</text>
</comment>
<dbReference type="InterPro" id="IPR047959">
    <property type="entry name" value="Transpos_IS5"/>
</dbReference>
<dbReference type="EMBL" id="GL945017">
    <property type="protein sequence ID" value="EGN57742.1"/>
    <property type="molecule type" value="Genomic_DNA"/>
</dbReference>
<evidence type="ECO:0000256" key="5">
    <source>
        <dbReference type="ARBA" id="ARBA00023172"/>
    </source>
</evidence>
<dbReference type="InterPro" id="IPR008490">
    <property type="entry name" value="Transposase_InsH_N"/>
</dbReference>
<dbReference type="RefSeq" id="WP_007575509.1">
    <property type="nucleotide sequence ID" value="NZ_BPTS01000001.1"/>
</dbReference>
<dbReference type="eggNOG" id="COG3039">
    <property type="taxonomic scope" value="Bacteria"/>
</dbReference>
<dbReference type="STRING" id="688246.Premu_2361"/>
<comment type="similarity">
    <text evidence="2">Belongs to the transposase 11 family.</text>
</comment>
<dbReference type="GO" id="GO:0004803">
    <property type="term" value="F:transposase activity"/>
    <property type="evidence" value="ECO:0007669"/>
    <property type="project" value="InterPro"/>
</dbReference>
<sequence length="372" mass="42880">MQKETIYREPMSESLFEEEFTLDALSKLGNPLERLSKLVDFEMFRPILEEALLTKECKSQAGRKPIDVVLMFKVIFLQRYYGLGDHQIEFQIVDRTSFRQFLGIHTVAEVPDEKTVWACKEKLCKNGTFDKLFDEFRAFLDQKGLSFNEGKIIDATFVEAPKQRNSREVNKTIKEGRGDELWNPEDGDTAKERKHKRYVKSHKDIEARWTKKRGEVHYGYKDHVKADKKTKLIEKHFTTSANVHDSKVVGQLLEDKDKGQDLYLDAGYVGKDQEVEDHGMNPIICEKGMRNHPLTEEQKSNNREKSKARCRIEHIFGFVEGAMNGSIVRSIGMLRAAAATALTDLVYNIFRYEQFCRCQPGLIKEALASVQG</sequence>
<dbReference type="Proteomes" id="UP000002772">
    <property type="component" value="Unassembled WGS sequence"/>
</dbReference>
<dbReference type="Pfam" id="PF01609">
    <property type="entry name" value="DDE_Tnp_1"/>
    <property type="match status" value="1"/>
</dbReference>
<evidence type="ECO:0000256" key="3">
    <source>
        <dbReference type="ARBA" id="ARBA00022578"/>
    </source>
</evidence>
<feature type="domain" description="Transposase InsH N-terminal" evidence="7">
    <location>
        <begin position="22"/>
        <end position="119"/>
    </location>
</feature>
<gene>
    <name evidence="8" type="ORF">Premu_2361</name>
</gene>
<keyword evidence="4" id="KW-0238">DNA-binding</keyword>
<evidence type="ECO:0000256" key="1">
    <source>
        <dbReference type="ARBA" id="ARBA00003544"/>
    </source>
</evidence>
<evidence type="ECO:0000259" key="7">
    <source>
        <dbReference type="Pfam" id="PF05598"/>
    </source>
</evidence>
<dbReference type="OrthoDB" id="890578at2"/>
<name>F8N9D3_9BACT</name>
<reference evidence="9" key="1">
    <citation type="journal article" date="2011" name="Stand. Genomic Sci.">
        <title>Non-contiguous finished genome sequence of the opportunistic oral pathogen Prevotella multisaccharivorax type strain (PPPA20).</title>
        <authorList>
            <person name="Pati A."/>
            <person name="Gronow S."/>
            <person name="Lu M."/>
            <person name="Lapidus A."/>
            <person name="Nolan M."/>
            <person name="Lucas S."/>
            <person name="Hammon N."/>
            <person name="Deshpande S."/>
            <person name="Cheng J.F."/>
            <person name="Tapia R."/>
            <person name="Han C."/>
            <person name="Goodwin L."/>
            <person name="Pitluck S."/>
            <person name="Liolios K."/>
            <person name="Pagani I."/>
            <person name="Mavromatis K."/>
            <person name="Mikhailova N."/>
            <person name="Huntemann M."/>
            <person name="Chen A."/>
            <person name="Palaniappan K."/>
            <person name="Land M."/>
            <person name="Hauser L."/>
            <person name="Detter J.C."/>
            <person name="Brambilla E.M."/>
            <person name="Rohde M."/>
            <person name="Goker M."/>
            <person name="Woyke T."/>
            <person name="Bristow J."/>
            <person name="Eisen J.A."/>
            <person name="Markowitz V."/>
            <person name="Hugenholtz P."/>
            <person name="Kyrpides N.C."/>
            <person name="Klenk H.P."/>
            <person name="Ivanova N."/>
        </authorList>
    </citation>
    <scope>NUCLEOTIDE SEQUENCE [LARGE SCALE GENOMIC DNA]</scope>
    <source>
        <strain evidence="9">DSM 17128</strain>
    </source>
</reference>
<dbReference type="HOGENOM" id="CLU_049873_1_1_10"/>
<organism evidence="8 9">
    <name type="scientific">Hallella multisaccharivorax DSM 17128</name>
    <dbReference type="NCBI Taxonomy" id="688246"/>
    <lineage>
        <taxon>Bacteria</taxon>
        <taxon>Pseudomonadati</taxon>
        <taxon>Bacteroidota</taxon>
        <taxon>Bacteroidia</taxon>
        <taxon>Bacteroidales</taxon>
        <taxon>Prevotellaceae</taxon>
        <taxon>Hallella</taxon>
    </lineage>
</organism>
<dbReference type="NCBIfam" id="NF033581">
    <property type="entry name" value="transpos_IS5_4"/>
    <property type="match status" value="1"/>
</dbReference>
<evidence type="ECO:0000256" key="4">
    <source>
        <dbReference type="ARBA" id="ARBA00023125"/>
    </source>
</evidence>
<evidence type="ECO:0000313" key="9">
    <source>
        <dbReference type="Proteomes" id="UP000002772"/>
    </source>
</evidence>
<evidence type="ECO:0000313" key="8">
    <source>
        <dbReference type="EMBL" id="EGN57742.1"/>
    </source>
</evidence>
<proteinExistence type="inferred from homology"/>
<dbReference type="InterPro" id="IPR002559">
    <property type="entry name" value="Transposase_11"/>
</dbReference>
<evidence type="ECO:0000259" key="6">
    <source>
        <dbReference type="Pfam" id="PF01609"/>
    </source>
</evidence>
<protein>
    <submittedName>
        <fullName evidence="8">Transposase, IS4 family</fullName>
    </submittedName>
</protein>
<keyword evidence="5" id="KW-0233">DNA recombination</keyword>
<keyword evidence="3" id="KW-0815">Transposition</keyword>
<dbReference type="GO" id="GO:0006313">
    <property type="term" value="P:DNA transposition"/>
    <property type="evidence" value="ECO:0007669"/>
    <property type="project" value="InterPro"/>
</dbReference>
<dbReference type="PANTHER" id="PTHR35604:SF2">
    <property type="entry name" value="TRANSPOSASE INSH FOR INSERTION SEQUENCE ELEMENT IS5A-RELATED"/>
    <property type="match status" value="1"/>
</dbReference>
<dbReference type="Pfam" id="PF05598">
    <property type="entry name" value="DUF772"/>
    <property type="match status" value="1"/>
</dbReference>
<feature type="domain" description="Transposase IS4-like" evidence="6">
    <location>
        <begin position="149"/>
        <end position="349"/>
    </location>
</feature>